<sequence length="489" mass="55733">MVHEQRQSFDSESKRHQEQIHQLNERLEHQKLVFERESDAREKAVREKQADYQSRQLALQEELQVQKVRFAAEIQKIRTYYEERSKKLESTLEKQNAYHSTQESQLMAHHRHEMESLKAQLQAEIEQIKDSSSSYTKSLHHQFEEEIGAHREHFTQEMQRMADSHQDELRRLKLEHERTIESLRSDSGDQIRQATDSDLMGLFRRLKLAIEVVTYNLGTVTISEASQLDPTNFLKRERGRQQVLLRSILWSKILEGYFSSPFGFGVFGAGSGKKMLVELFLYWRKLFAIHHAGDANTGVFFLCQVSSSLPIKTPVPDANFDIHDLWRDKEANRWRSATFQSVMAIMAGKGGKNGSADTADEGGQTVGNLYVMNRVKLKKDILAVLEEATSDQLAGEIEEKLDEITCLAGELALQIGVHRACLGLEMPATGESVIIGPEFVDCEDGAAARGETEEVDLVVCPHFFKVGDGRSDLKTRKSIFPGEIYPVRP</sequence>
<keyword evidence="1" id="KW-0175">Coiled coil</keyword>
<dbReference type="EMBL" id="JAUEDM010000009">
    <property type="protein sequence ID" value="KAK3312177.1"/>
    <property type="molecule type" value="Genomic_DNA"/>
</dbReference>
<gene>
    <name evidence="3" type="ORF">B0H66DRAFT_485605</name>
</gene>
<comment type="caution">
    <text evidence="3">The sequence shown here is derived from an EMBL/GenBank/DDBJ whole genome shotgun (WGS) entry which is preliminary data.</text>
</comment>
<evidence type="ECO:0000256" key="1">
    <source>
        <dbReference type="SAM" id="Coils"/>
    </source>
</evidence>
<feature type="coiled-coil region" evidence="1">
    <location>
        <begin position="107"/>
        <end position="186"/>
    </location>
</feature>
<keyword evidence="4" id="KW-1185">Reference proteome</keyword>
<feature type="region of interest" description="Disordered" evidence="2">
    <location>
        <begin position="1"/>
        <end position="26"/>
    </location>
</feature>
<reference evidence="3" key="2">
    <citation type="submission" date="2023-06" db="EMBL/GenBank/DDBJ databases">
        <authorList>
            <consortium name="Lawrence Berkeley National Laboratory"/>
            <person name="Haridas S."/>
            <person name="Hensen N."/>
            <person name="Bonometti L."/>
            <person name="Westerberg I."/>
            <person name="Brannstrom I.O."/>
            <person name="Guillou S."/>
            <person name="Cros-Aarteil S."/>
            <person name="Calhoun S."/>
            <person name="Kuo A."/>
            <person name="Mondo S."/>
            <person name="Pangilinan J."/>
            <person name="Riley R."/>
            <person name="Labutti K."/>
            <person name="Andreopoulos B."/>
            <person name="Lipzen A."/>
            <person name="Chen C."/>
            <person name="Yanf M."/>
            <person name="Daum C."/>
            <person name="Ng V."/>
            <person name="Clum A."/>
            <person name="Steindorff A."/>
            <person name="Ohm R."/>
            <person name="Martin F."/>
            <person name="Silar P."/>
            <person name="Natvig D."/>
            <person name="Lalanne C."/>
            <person name="Gautier V."/>
            <person name="Ament-Velasquez S.L."/>
            <person name="Kruys A."/>
            <person name="Hutchinson M.I."/>
            <person name="Powell A.J."/>
            <person name="Barry K."/>
            <person name="Miller A.N."/>
            <person name="Grigoriev I.V."/>
            <person name="Debuchy R."/>
            <person name="Gladieux P."/>
            <person name="Thoren M.H."/>
            <person name="Johannesson H."/>
        </authorList>
    </citation>
    <scope>NUCLEOTIDE SEQUENCE</scope>
    <source>
        <strain evidence="3">CBS 118394</strain>
    </source>
</reference>
<dbReference type="Proteomes" id="UP001283341">
    <property type="component" value="Unassembled WGS sequence"/>
</dbReference>
<protein>
    <submittedName>
        <fullName evidence="3">Uncharacterized protein</fullName>
    </submittedName>
</protein>
<reference evidence="3" key="1">
    <citation type="journal article" date="2023" name="Mol. Phylogenet. Evol.">
        <title>Genome-scale phylogeny and comparative genomics of the fungal order Sordariales.</title>
        <authorList>
            <person name="Hensen N."/>
            <person name="Bonometti L."/>
            <person name="Westerberg I."/>
            <person name="Brannstrom I.O."/>
            <person name="Guillou S."/>
            <person name="Cros-Aarteil S."/>
            <person name="Calhoun S."/>
            <person name="Haridas S."/>
            <person name="Kuo A."/>
            <person name="Mondo S."/>
            <person name="Pangilinan J."/>
            <person name="Riley R."/>
            <person name="LaButti K."/>
            <person name="Andreopoulos B."/>
            <person name="Lipzen A."/>
            <person name="Chen C."/>
            <person name="Yan M."/>
            <person name="Daum C."/>
            <person name="Ng V."/>
            <person name="Clum A."/>
            <person name="Steindorff A."/>
            <person name="Ohm R.A."/>
            <person name="Martin F."/>
            <person name="Silar P."/>
            <person name="Natvig D.O."/>
            <person name="Lalanne C."/>
            <person name="Gautier V."/>
            <person name="Ament-Velasquez S.L."/>
            <person name="Kruys A."/>
            <person name="Hutchinson M.I."/>
            <person name="Powell A.J."/>
            <person name="Barry K."/>
            <person name="Miller A.N."/>
            <person name="Grigoriev I.V."/>
            <person name="Debuchy R."/>
            <person name="Gladieux P."/>
            <person name="Hiltunen Thoren M."/>
            <person name="Johannesson H."/>
        </authorList>
    </citation>
    <scope>NUCLEOTIDE SEQUENCE</scope>
    <source>
        <strain evidence="3">CBS 118394</strain>
    </source>
</reference>
<evidence type="ECO:0000313" key="3">
    <source>
        <dbReference type="EMBL" id="KAK3312177.1"/>
    </source>
</evidence>
<name>A0AAE0HT81_9PEZI</name>
<organism evidence="3 4">
    <name type="scientific">Apodospora peruviana</name>
    <dbReference type="NCBI Taxonomy" id="516989"/>
    <lineage>
        <taxon>Eukaryota</taxon>
        <taxon>Fungi</taxon>
        <taxon>Dikarya</taxon>
        <taxon>Ascomycota</taxon>
        <taxon>Pezizomycotina</taxon>
        <taxon>Sordariomycetes</taxon>
        <taxon>Sordariomycetidae</taxon>
        <taxon>Sordariales</taxon>
        <taxon>Lasiosphaeriaceae</taxon>
        <taxon>Apodospora</taxon>
    </lineage>
</organism>
<evidence type="ECO:0000313" key="4">
    <source>
        <dbReference type="Proteomes" id="UP001283341"/>
    </source>
</evidence>
<evidence type="ECO:0000256" key="2">
    <source>
        <dbReference type="SAM" id="MobiDB-lite"/>
    </source>
</evidence>
<proteinExistence type="predicted"/>
<dbReference type="AlphaFoldDB" id="A0AAE0HT81"/>
<accession>A0AAE0HT81</accession>